<dbReference type="EMBL" id="CABVGP010000002">
    <property type="protein sequence ID" value="VVJ22276.1"/>
    <property type="molecule type" value="Genomic_DNA"/>
</dbReference>
<feature type="binding site" evidence="3">
    <location>
        <position position="59"/>
    </location>
    <ligand>
        <name>Mg(2+)</name>
        <dbReference type="ChEBI" id="CHEBI:18420"/>
        <label>1</label>
    </ligand>
</feature>
<dbReference type="PANTHER" id="PTHR16222:SF24">
    <property type="entry name" value="ADP-RIBOSYLHYDROLASE ARH3"/>
    <property type="match status" value="1"/>
</dbReference>
<evidence type="ECO:0000313" key="5">
    <source>
        <dbReference type="Proteomes" id="UP000399805"/>
    </source>
</evidence>
<keyword evidence="2 4" id="KW-0378">Hydrolase</keyword>
<keyword evidence="3" id="KW-0460">Magnesium</keyword>
<dbReference type="GO" id="GO:0046872">
    <property type="term" value="F:metal ion binding"/>
    <property type="evidence" value="ECO:0007669"/>
    <property type="project" value="UniProtKB-KW"/>
</dbReference>
<organism evidence="4 5">
    <name type="scientific">Amycolatopsis camponoti</name>
    <dbReference type="NCBI Taxonomy" id="2606593"/>
    <lineage>
        <taxon>Bacteria</taxon>
        <taxon>Bacillati</taxon>
        <taxon>Actinomycetota</taxon>
        <taxon>Actinomycetes</taxon>
        <taxon>Pseudonocardiales</taxon>
        <taxon>Pseudonocardiaceae</taxon>
        <taxon>Amycolatopsis</taxon>
    </lineage>
</organism>
<evidence type="ECO:0000256" key="1">
    <source>
        <dbReference type="ARBA" id="ARBA00010702"/>
    </source>
</evidence>
<proteinExistence type="inferred from homology"/>
<dbReference type="InterPro" id="IPR005502">
    <property type="entry name" value="Ribosyl_crysJ1"/>
</dbReference>
<comment type="cofactor">
    <cofactor evidence="3">
        <name>Mg(2+)</name>
        <dbReference type="ChEBI" id="CHEBI:18420"/>
    </cofactor>
    <text evidence="3">Binds 2 magnesium ions per subunit.</text>
</comment>
<accession>A0A6I8M3Y4</accession>
<dbReference type="InterPro" id="IPR050792">
    <property type="entry name" value="ADP-ribosylglycohydrolase"/>
</dbReference>
<comment type="similarity">
    <text evidence="1">Belongs to the ADP-ribosylglycohydrolase family.</text>
</comment>
<feature type="binding site" evidence="3">
    <location>
        <position position="61"/>
    </location>
    <ligand>
        <name>Mg(2+)</name>
        <dbReference type="ChEBI" id="CHEBI:18420"/>
        <label>1</label>
    </ligand>
</feature>
<keyword evidence="4" id="KW-0326">Glycosidase</keyword>
<keyword evidence="3" id="KW-0479">Metal-binding</keyword>
<dbReference type="EC" id="3.2.-.-" evidence="4"/>
<gene>
    <name evidence="4" type="ORF">AA23TX_07287</name>
</gene>
<reference evidence="4 5" key="1">
    <citation type="submission" date="2019-09" db="EMBL/GenBank/DDBJ databases">
        <authorList>
            <person name="Leyn A S."/>
        </authorList>
    </citation>
    <scope>NUCLEOTIDE SEQUENCE [LARGE SCALE GENOMIC DNA]</scope>
    <source>
        <strain evidence="4">AA231_1</strain>
    </source>
</reference>
<dbReference type="SUPFAM" id="SSF101478">
    <property type="entry name" value="ADP-ribosylglycohydrolase"/>
    <property type="match status" value="1"/>
</dbReference>
<evidence type="ECO:0000256" key="3">
    <source>
        <dbReference type="PIRSR" id="PIRSR605502-1"/>
    </source>
</evidence>
<dbReference type="Proteomes" id="UP000399805">
    <property type="component" value="Unassembled WGS sequence"/>
</dbReference>
<dbReference type="InterPro" id="IPR036705">
    <property type="entry name" value="Ribosyl_crysJ1_sf"/>
</dbReference>
<feature type="binding site" evidence="3">
    <location>
        <position position="280"/>
    </location>
    <ligand>
        <name>Mg(2+)</name>
        <dbReference type="ChEBI" id="CHEBI:18420"/>
        <label>1</label>
    </ligand>
</feature>
<evidence type="ECO:0000256" key="2">
    <source>
        <dbReference type="ARBA" id="ARBA00022801"/>
    </source>
</evidence>
<feature type="binding site" evidence="3">
    <location>
        <position position="279"/>
    </location>
    <ligand>
        <name>Mg(2+)</name>
        <dbReference type="ChEBI" id="CHEBI:18420"/>
        <label>1</label>
    </ligand>
</feature>
<dbReference type="AlphaFoldDB" id="A0A6I8M3Y4"/>
<dbReference type="PANTHER" id="PTHR16222">
    <property type="entry name" value="ADP-RIBOSYLGLYCOHYDROLASE"/>
    <property type="match status" value="1"/>
</dbReference>
<feature type="binding site" evidence="3">
    <location>
        <position position="277"/>
    </location>
    <ligand>
        <name>Mg(2+)</name>
        <dbReference type="ChEBI" id="CHEBI:18420"/>
        <label>1</label>
    </ligand>
</feature>
<evidence type="ECO:0000313" key="4">
    <source>
        <dbReference type="EMBL" id="VVJ22276.1"/>
    </source>
</evidence>
<feature type="binding site" evidence="3">
    <location>
        <position position="60"/>
    </location>
    <ligand>
        <name>Mg(2+)</name>
        <dbReference type="ChEBI" id="CHEBI:18420"/>
        <label>1</label>
    </ligand>
</feature>
<dbReference type="GO" id="GO:0016798">
    <property type="term" value="F:hydrolase activity, acting on glycosyl bonds"/>
    <property type="evidence" value="ECO:0007669"/>
    <property type="project" value="UniProtKB-KW"/>
</dbReference>
<name>A0A6I8M3Y4_9PSEU</name>
<sequence>MRERALGAFYGLAIGDALGMPTQSMSRAAIERAYGPIRGFVDAVAEQPIAPGMPAGSITDDTEQAVLVARLAIHGGGRIDAHDFAAALREWEADMIRRGSLDLLGPSTRRALDRLDAGAAAEEAGRDGATNGAAMRITPVGIATPLGEGFLDAVVAASRVTHNTGLGIAAAAAVAAAVSSGVAGADLKTSLDEAEQAAAEGALRGHWIAGGDIAARIAWARGWVRGLGRAGLADALTDVIGTSVAAQESVVAAFALAENLGDDPAAALTLAAEIGGDTDTVAAGCGAILGAHHGISGLPAHLVDKVRAVNRLDLAVVVDGLLQVRGNDGRISSGPRHECRGHAG</sequence>
<dbReference type="Gene3D" id="1.10.4080.10">
    <property type="entry name" value="ADP-ribosylation/Crystallin J1"/>
    <property type="match status" value="1"/>
</dbReference>
<protein>
    <submittedName>
        <fullName evidence="4">ADP-ribosylglycohydrolase YegU (EC)</fullName>
        <ecNumber evidence="4">3.2.-.-</ecNumber>
    </submittedName>
</protein>
<keyword evidence="5" id="KW-1185">Reference proteome</keyword>
<dbReference type="Pfam" id="PF03747">
    <property type="entry name" value="ADP_ribosyl_GH"/>
    <property type="match status" value="1"/>
</dbReference>